<accession>A0AAJ6AZX3</accession>
<proteinExistence type="predicted"/>
<dbReference type="Pfam" id="PF18480">
    <property type="entry name" value="DUF5615"/>
    <property type="match status" value="1"/>
</dbReference>
<dbReference type="AlphaFoldDB" id="A0AAJ6AZX3"/>
<evidence type="ECO:0000313" key="2">
    <source>
        <dbReference type="EMBL" id="WEK03579.1"/>
    </source>
</evidence>
<name>A0AAJ6AZX3_9HYPH</name>
<evidence type="ECO:0000313" key="3">
    <source>
        <dbReference type="Proteomes" id="UP001217476"/>
    </source>
</evidence>
<evidence type="ECO:0000259" key="1">
    <source>
        <dbReference type="Pfam" id="PF18480"/>
    </source>
</evidence>
<reference evidence="2" key="1">
    <citation type="submission" date="2023-03" db="EMBL/GenBank/DDBJ databases">
        <title>Andean soil-derived lignocellulolytic bacterial consortium as a source of novel taxa and putative plastic-active enzymes.</title>
        <authorList>
            <person name="Diaz-Garcia L."/>
            <person name="Chuvochina M."/>
            <person name="Feuerriegel G."/>
            <person name="Bunk B."/>
            <person name="Sproer C."/>
            <person name="Streit W.R."/>
            <person name="Rodriguez L.M."/>
            <person name="Overmann J."/>
            <person name="Jimenez D.J."/>
        </authorList>
    </citation>
    <scope>NUCLEOTIDE SEQUENCE</scope>
    <source>
        <strain evidence="2">MAG 4196</strain>
    </source>
</reference>
<gene>
    <name evidence="2" type="ORF">P0Y65_15455</name>
</gene>
<dbReference type="InterPro" id="IPR041049">
    <property type="entry name" value="DUF5615"/>
</dbReference>
<dbReference type="Gene3D" id="3.40.50.1010">
    <property type="entry name" value="5'-nuclease"/>
    <property type="match status" value="1"/>
</dbReference>
<sequence length="126" mass="14017">MRFIVDMNMSAKWVLALQQAGYDARHWSSIGSSKAPDSDIAAMARAEDAIVLTRDLDFSAIVATTHLEKPSVIHLRDKDRFDEATVARLLMTIKAFETLLRSGAILTIAGNRARIRPLPVSERPQK</sequence>
<protein>
    <submittedName>
        <fullName evidence="2">DUF5615 family PIN-like protein</fullName>
    </submittedName>
</protein>
<dbReference type="Proteomes" id="UP001217476">
    <property type="component" value="Chromosome"/>
</dbReference>
<feature type="domain" description="DUF5615" evidence="1">
    <location>
        <begin position="1"/>
        <end position="108"/>
    </location>
</feature>
<organism evidence="2 3">
    <name type="scientific">Candidatus Devosia phytovorans</name>
    <dbReference type="NCBI Taxonomy" id="3121372"/>
    <lineage>
        <taxon>Bacteria</taxon>
        <taxon>Pseudomonadati</taxon>
        <taxon>Pseudomonadota</taxon>
        <taxon>Alphaproteobacteria</taxon>
        <taxon>Hyphomicrobiales</taxon>
        <taxon>Devosiaceae</taxon>
        <taxon>Devosia</taxon>
    </lineage>
</organism>
<dbReference type="EMBL" id="CP119312">
    <property type="protein sequence ID" value="WEK03579.1"/>
    <property type="molecule type" value="Genomic_DNA"/>
</dbReference>